<dbReference type="Pfam" id="PF00589">
    <property type="entry name" value="Phage_integrase"/>
    <property type="match status" value="1"/>
</dbReference>
<evidence type="ECO:0000313" key="7">
    <source>
        <dbReference type="EMBL" id="KKS12532.1"/>
    </source>
</evidence>
<dbReference type="Gene3D" id="1.10.150.130">
    <property type="match status" value="1"/>
</dbReference>
<keyword evidence="2 4" id="KW-0238">DNA-binding</keyword>
<comment type="similarity">
    <text evidence="1">Belongs to the 'phage' integrase family.</text>
</comment>
<evidence type="ECO:0000256" key="4">
    <source>
        <dbReference type="PROSITE-ProRule" id="PRU01248"/>
    </source>
</evidence>
<evidence type="ECO:0000256" key="3">
    <source>
        <dbReference type="ARBA" id="ARBA00023172"/>
    </source>
</evidence>
<reference evidence="7 8" key="1">
    <citation type="journal article" date="2015" name="Nature">
        <title>rRNA introns, odd ribosomes, and small enigmatic genomes across a large radiation of phyla.</title>
        <authorList>
            <person name="Brown C.T."/>
            <person name="Hug L.A."/>
            <person name="Thomas B.C."/>
            <person name="Sharon I."/>
            <person name="Castelle C.J."/>
            <person name="Singh A."/>
            <person name="Wilkins M.J."/>
            <person name="Williams K.H."/>
            <person name="Banfield J.F."/>
        </authorList>
    </citation>
    <scope>NUCLEOTIDE SEQUENCE [LARGE SCALE GENOMIC DNA]</scope>
</reference>
<evidence type="ECO:0000313" key="8">
    <source>
        <dbReference type="Proteomes" id="UP000034753"/>
    </source>
</evidence>
<dbReference type="AlphaFoldDB" id="A0A0G0WKD4"/>
<gene>
    <name evidence="7" type="ORF">UU67_C0051G0006</name>
</gene>
<evidence type="ECO:0000256" key="2">
    <source>
        <dbReference type="ARBA" id="ARBA00023125"/>
    </source>
</evidence>
<accession>A0A0G0WKD4</accession>
<dbReference type="Proteomes" id="UP000034753">
    <property type="component" value="Unassembled WGS sequence"/>
</dbReference>
<dbReference type="GO" id="GO:0015074">
    <property type="term" value="P:DNA integration"/>
    <property type="evidence" value="ECO:0007669"/>
    <property type="project" value="InterPro"/>
</dbReference>
<dbReference type="GO" id="GO:0003677">
    <property type="term" value="F:DNA binding"/>
    <property type="evidence" value="ECO:0007669"/>
    <property type="project" value="UniProtKB-UniRule"/>
</dbReference>
<dbReference type="Gene3D" id="1.10.443.10">
    <property type="entry name" value="Intergrase catalytic core"/>
    <property type="match status" value="1"/>
</dbReference>
<proteinExistence type="inferred from homology"/>
<feature type="domain" description="Core-binding (CB)" evidence="6">
    <location>
        <begin position="12"/>
        <end position="89"/>
    </location>
</feature>
<dbReference type="InterPro" id="IPR013762">
    <property type="entry name" value="Integrase-like_cat_sf"/>
</dbReference>
<sequence>MKMKIKLPSIVSEPREYTETIFDGLDVSETTRKEYLSRVRLFLSYVGSRGFNQHSYLHFKRYLEGRSDYSVSTKNKYLTTARVFLRELQRRGKLPFDVTYNVKHFRQSKRHKREGLTDREVQLLGIKLKFLPDTPRNSRLRALFSLLAFQGLRQIEIVRLDVADINLEKGVAFVCGKGEDDKEPIYLTPATTKTLKEYMKMHKLVDGTLFRSMGNRKKERLSTMTIKREMGELFYELGIKKTVHGFRHFYVTELLKSMDVRDVRKFSRHRSMEMLIVYDDEVSIKQKAQHVFQAMEKFVFS</sequence>
<dbReference type="InterPro" id="IPR044068">
    <property type="entry name" value="CB"/>
</dbReference>
<dbReference type="PROSITE" id="PS51898">
    <property type="entry name" value="TYR_RECOMBINASE"/>
    <property type="match status" value="1"/>
</dbReference>
<feature type="domain" description="Tyr recombinase" evidence="5">
    <location>
        <begin position="111"/>
        <end position="292"/>
    </location>
</feature>
<name>A0A0G0WKD4_9BACT</name>
<organism evidence="7 8">
    <name type="scientific">Candidatus Daviesbacteria bacterium GW2011_GWB1_41_5</name>
    <dbReference type="NCBI Taxonomy" id="1618429"/>
    <lineage>
        <taxon>Bacteria</taxon>
        <taxon>Candidatus Daviesiibacteriota</taxon>
    </lineage>
</organism>
<evidence type="ECO:0000259" key="6">
    <source>
        <dbReference type="PROSITE" id="PS51900"/>
    </source>
</evidence>
<comment type="caution">
    <text evidence="7">The sequence shown here is derived from an EMBL/GenBank/DDBJ whole genome shotgun (WGS) entry which is preliminary data.</text>
</comment>
<dbReference type="InterPro" id="IPR002104">
    <property type="entry name" value="Integrase_catalytic"/>
</dbReference>
<dbReference type="PANTHER" id="PTHR30349">
    <property type="entry name" value="PHAGE INTEGRASE-RELATED"/>
    <property type="match status" value="1"/>
</dbReference>
<evidence type="ECO:0000259" key="5">
    <source>
        <dbReference type="PROSITE" id="PS51898"/>
    </source>
</evidence>
<dbReference type="InterPro" id="IPR010998">
    <property type="entry name" value="Integrase_recombinase_N"/>
</dbReference>
<dbReference type="InterPro" id="IPR011010">
    <property type="entry name" value="DNA_brk_join_enz"/>
</dbReference>
<dbReference type="SUPFAM" id="SSF56349">
    <property type="entry name" value="DNA breaking-rejoining enzymes"/>
    <property type="match status" value="1"/>
</dbReference>
<evidence type="ECO:0000256" key="1">
    <source>
        <dbReference type="ARBA" id="ARBA00008857"/>
    </source>
</evidence>
<keyword evidence="3" id="KW-0233">DNA recombination</keyword>
<dbReference type="EMBL" id="LCBN01000051">
    <property type="protein sequence ID" value="KKS12532.1"/>
    <property type="molecule type" value="Genomic_DNA"/>
</dbReference>
<dbReference type="InterPro" id="IPR050090">
    <property type="entry name" value="Tyrosine_recombinase_XerCD"/>
</dbReference>
<dbReference type="PROSITE" id="PS51900">
    <property type="entry name" value="CB"/>
    <property type="match status" value="1"/>
</dbReference>
<dbReference type="PANTHER" id="PTHR30349:SF41">
    <property type="entry name" value="INTEGRASE_RECOMBINASE PROTEIN MJ0367-RELATED"/>
    <property type="match status" value="1"/>
</dbReference>
<dbReference type="GO" id="GO:0006310">
    <property type="term" value="P:DNA recombination"/>
    <property type="evidence" value="ECO:0007669"/>
    <property type="project" value="UniProtKB-KW"/>
</dbReference>
<protein>
    <submittedName>
        <fullName evidence="7">Putative integrase</fullName>
    </submittedName>
</protein>